<dbReference type="AlphaFoldDB" id="A0A1H0CLL3"/>
<keyword evidence="1" id="KW-0732">Signal</keyword>
<evidence type="ECO:0000256" key="1">
    <source>
        <dbReference type="SAM" id="SignalP"/>
    </source>
</evidence>
<dbReference type="InterPro" id="IPR008928">
    <property type="entry name" value="6-hairpin_glycosidase_sf"/>
</dbReference>
<dbReference type="EMBL" id="FNGY01000008">
    <property type="protein sequence ID" value="SDN58764.1"/>
    <property type="molecule type" value="Genomic_DNA"/>
</dbReference>
<dbReference type="Proteomes" id="UP000183200">
    <property type="component" value="Unassembled WGS sequence"/>
</dbReference>
<dbReference type="SUPFAM" id="SSF48208">
    <property type="entry name" value="Six-hairpin glycosidases"/>
    <property type="match status" value="1"/>
</dbReference>
<reference evidence="4" key="1">
    <citation type="submission" date="2016-10" db="EMBL/GenBank/DDBJ databases">
        <authorList>
            <person name="Varghese N."/>
            <person name="Submissions S."/>
        </authorList>
    </citation>
    <scope>NUCLEOTIDE SEQUENCE [LARGE SCALE GENOMIC DNA]</scope>
    <source>
        <strain evidence="4">DSM 19110</strain>
    </source>
</reference>
<dbReference type="GO" id="GO:0005975">
    <property type="term" value="P:carbohydrate metabolic process"/>
    <property type="evidence" value="ECO:0007669"/>
    <property type="project" value="InterPro"/>
</dbReference>
<dbReference type="RefSeq" id="WP_074611111.1">
    <property type="nucleotide sequence ID" value="NZ_FNGY01000008.1"/>
</dbReference>
<evidence type="ECO:0000259" key="2">
    <source>
        <dbReference type="Pfam" id="PF22124"/>
    </source>
</evidence>
<gene>
    <name evidence="3" type="ORF">SAMN05421820_108155</name>
</gene>
<organism evidence="3 4">
    <name type="scientific">Pedobacter steynii</name>
    <dbReference type="NCBI Taxonomy" id="430522"/>
    <lineage>
        <taxon>Bacteria</taxon>
        <taxon>Pseudomonadati</taxon>
        <taxon>Bacteroidota</taxon>
        <taxon>Sphingobacteriia</taxon>
        <taxon>Sphingobacteriales</taxon>
        <taxon>Sphingobacteriaceae</taxon>
        <taxon>Pedobacter</taxon>
    </lineage>
</organism>
<dbReference type="Pfam" id="PF22124">
    <property type="entry name" value="Glyco_hydro_95_cat"/>
    <property type="match status" value="1"/>
</dbReference>
<sequence length="716" mass="80172">MKIFFAIIFAQLLSFAAFAQSPAYKNSWTKAPVKTPANVAIDAPLMGNGDLTMSIGYKGNSLSFYVAKNDFWRLRSKADGLSGPRVAAVLDINIEGLKDADFTAEQLLSNGITRTFLKKGNQQLALKSWVSAANNLIFIELKAVQEALKISIGLRAPNHSMARLKTGKSGKIDWLERAFVDSVDIPTTVAVALKVLNTSNTTLLVHPGKPITIAMAIQSNFKQEAPLKSVLNQIKQLNGSSVAKFEKQHNNWWRAYWDKSSLTVQDSVLMKAYYQGLYTMAACSRDPKFPPGIFGWTTTDSPNWNGDYHLNYNFQAPFYGLVSANRLLQAAPHDAPLLDFISRGEWYAKNITHTRGILYPVGIGPLGIEVTKDFAQYKNSQNFEQGGLFFGQRSNAAYGLLNMAQYWRCTYDEEYGKKIYPYALAVANFWEDYLKFENGRYVIYGDAIHEGSGKDKNPILSIGLIRNAFDLIMDLSSSLKRDAGRQEKWKHILDHLSGYSTQTRNGQQVFRYTEEGVDWWPDNGLGIQHIYPASVITLDSKEELLSVSRNTISAMQRWHDSNTSNSFFMAAIRVGYDPVMISNELHKYALRTYPNGFQLNNPHGIENSCTVQNALTEMLCMSAGNVIRLFNIPKNENASFKNIRTWGAFLVSASLDNGVISGVKIKSEKGRPCSLINPWQNQRVLLLRNGKKAETLSGNRLSFNTAKQETIELQAL</sequence>
<feature type="signal peptide" evidence="1">
    <location>
        <begin position="1"/>
        <end position="19"/>
    </location>
</feature>
<accession>A0A1H0CLL3</accession>
<feature type="chain" id="PRO_5010360591" description="Glycosyl hydrolase family 95 catalytic domain-containing protein" evidence="1">
    <location>
        <begin position="20"/>
        <end position="716"/>
    </location>
</feature>
<dbReference type="PANTHER" id="PTHR31084">
    <property type="entry name" value="ALPHA-L-FUCOSIDASE 2"/>
    <property type="match status" value="1"/>
</dbReference>
<evidence type="ECO:0000313" key="3">
    <source>
        <dbReference type="EMBL" id="SDN58764.1"/>
    </source>
</evidence>
<evidence type="ECO:0000313" key="4">
    <source>
        <dbReference type="Proteomes" id="UP000183200"/>
    </source>
</evidence>
<dbReference type="InterPro" id="IPR054363">
    <property type="entry name" value="GH95_cat"/>
</dbReference>
<dbReference type="Gene3D" id="2.60.40.1180">
    <property type="entry name" value="Golgi alpha-mannosidase II"/>
    <property type="match status" value="1"/>
</dbReference>
<dbReference type="Gene3D" id="2.70.98.50">
    <property type="entry name" value="putative glycoside hydrolase family protein from bacillus halodurans"/>
    <property type="match status" value="1"/>
</dbReference>
<protein>
    <recommendedName>
        <fullName evidence="2">Glycosyl hydrolase family 95 catalytic domain-containing protein</fullName>
    </recommendedName>
</protein>
<dbReference type="OrthoDB" id="9768507at2"/>
<dbReference type="InterPro" id="IPR012341">
    <property type="entry name" value="6hp_glycosidase-like_sf"/>
</dbReference>
<dbReference type="Gene3D" id="1.50.10.10">
    <property type="match status" value="1"/>
</dbReference>
<feature type="domain" description="Glycosyl hydrolase family 95 catalytic" evidence="2">
    <location>
        <begin position="263"/>
        <end position="619"/>
    </location>
</feature>
<keyword evidence="4" id="KW-1185">Reference proteome</keyword>
<proteinExistence type="predicted"/>
<dbReference type="InterPro" id="IPR013780">
    <property type="entry name" value="Glyco_hydro_b"/>
</dbReference>
<dbReference type="PANTHER" id="PTHR31084:SF0">
    <property type="entry name" value="ALPHA-L-FUCOSIDASE 2"/>
    <property type="match status" value="1"/>
</dbReference>
<dbReference type="GO" id="GO:0004560">
    <property type="term" value="F:alpha-L-fucosidase activity"/>
    <property type="evidence" value="ECO:0007669"/>
    <property type="project" value="TreeGrafter"/>
</dbReference>
<name>A0A1H0CLL3_9SPHI</name>